<evidence type="ECO:0000313" key="2">
    <source>
        <dbReference type="EMBL" id="TBX93178.1"/>
    </source>
</evidence>
<accession>A0A8G2IXX8</accession>
<reference evidence="2 3" key="1">
    <citation type="submission" date="2019-02" db="EMBL/GenBank/DDBJ databases">
        <title>The competitiveness to form nodules shapes the capacities of Rhizobium leguminosarum sv viciae communities to promote symbiosis with specific hosts.</title>
        <authorList>
            <person name="Boivin S."/>
            <person name="Lepetit M."/>
        </authorList>
    </citation>
    <scope>NUCLEOTIDE SEQUENCE [LARGE SCALE GENOMIC DNA]</scope>
    <source>
        <strain evidence="2 3">SPF4F3</strain>
    </source>
</reference>
<evidence type="ECO:0000256" key="1">
    <source>
        <dbReference type="SAM" id="MobiDB-lite"/>
    </source>
</evidence>
<dbReference type="RefSeq" id="WP_129557801.1">
    <property type="nucleotide sequence ID" value="NZ_SJLU01000007.1"/>
</dbReference>
<comment type="caution">
    <text evidence="2">The sequence shown here is derived from an EMBL/GenBank/DDBJ whole genome shotgun (WGS) entry which is preliminary data.</text>
</comment>
<proteinExistence type="predicted"/>
<protein>
    <submittedName>
        <fullName evidence="2">Uncharacterized protein</fullName>
    </submittedName>
</protein>
<dbReference type="AlphaFoldDB" id="A0A8G2IXX8"/>
<dbReference type="Proteomes" id="UP000291866">
    <property type="component" value="Unassembled WGS sequence"/>
</dbReference>
<feature type="region of interest" description="Disordered" evidence="1">
    <location>
        <begin position="55"/>
        <end position="78"/>
    </location>
</feature>
<evidence type="ECO:0000313" key="3">
    <source>
        <dbReference type="Proteomes" id="UP000291866"/>
    </source>
</evidence>
<dbReference type="EMBL" id="SJLU01000007">
    <property type="protein sequence ID" value="TBX93178.1"/>
    <property type="molecule type" value="Genomic_DNA"/>
</dbReference>
<name>A0A8G2IXX8_RHILV</name>
<dbReference type="GeneID" id="303212246"/>
<gene>
    <name evidence="2" type="ORF">E0H31_15975</name>
</gene>
<sequence>MRNRAASLPGGNVSEAAYPPLETIREKDFEQLLNKAPAAGNEPGFPNLQLTRSAEAAHTGRPFQRVISPRLKQKARFD</sequence>
<organism evidence="2 3">
    <name type="scientific">Rhizobium leguminosarum bv. viciae</name>
    <dbReference type="NCBI Taxonomy" id="387"/>
    <lineage>
        <taxon>Bacteria</taxon>
        <taxon>Pseudomonadati</taxon>
        <taxon>Pseudomonadota</taxon>
        <taxon>Alphaproteobacteria</taxon>
        <taxon>Hyphomicrobiales</taxon>
        <taxon>Rhizobiaceae</taxon>
        <taxon>Rhizobium/Agrobacterium group</taxon>
        <taxon>Rhizobium</taxon>
    </lineage>
</organism>